<keyword evidence="5 11" id="KW-0863">Zinc-finger</keyword>
<dbReference type="InterPro" id="IPR001569">
    <property type="entry name" value="Ribosomal_eL37"/>
</dbReference>
<evidence type="ECO:0000313" key="13">
    <source>
        <dbReference type="EMBL" id="PWR70110.1"/>
    </source>
</evidence>
<evidence type="ECO:0000256" key="11">
    <source>
        <dbReference type="HAMAP-Rule" id="MF_00547"/>
    </source>
</evidence>
<evidence type="ECO:0000256" key="12">
    <source>
        <dbReference type="RuleBase" id="RU000576"/>
    </source>
</evidence>
<dbReference type="GO" id="GO:0005840">
    <property type="term" value="C:ribosome"/>
    <property type="evidence" value="ECO:0007669"/>
    <property type="project" value="UniProtKB-KW"/>
</dbReference>
<sequence>MSKGTPSRGKRQTQTHITCRRCGKMSYHKRHKICSSCGFGRSPRLRGYRWINKRPKEATH</sequence>
<protein>
    <recommendedName>
        <fullName evidence="10 11">Large ribosomal subunit protein eL37</fullName>
    </recommendedName>
</protein>
<dbReference type="NCBIfam" id="NF003214">
    <property type="entry name" value="PRK04179.1"/>
    <property type="match status" value="1"/>
</dbReference>
<organism evidence="13 14">
    <name type="scientific">Methanospirillum lacunae</name>
    <dbReference type="NCBI Taxonomy" id="668570"/>
    <lineage>
        <taxon>Archaea</taxon>
        <taxon>Methanobacteriati</taxon>
        <taxon>Methanobacteriota</taxon>
        <taxon>Stenosarchaea group</taxon>
        <taxon>Methanomicrobia</taxon>
        <taxon>Methanomicrobiales</taxon>
        <taxon>Methanospirillaceae</taxon>
        <taxon>Methanospirillum</taxon>
    </lineage>
</organism>
<dbReference type="Gene3D" id="2.20.25.30">
    <property type="match status" value="1"/>
</dbReference>
<comment type="function">
    <text evidence="12">Component of the large ribosomal subunit. The ribosome is a large ribonucleoprotein complex responsible for the synthesis of proteins in the cell.</text>
</comment>
<evidence type="ECO:0000256" key="8">
    <source>
        <dbReference type="ARBA" id="ARBA00022980"/>
    </source>
</evidence>
<dbReference type="InterPro" id="IPR011331">
    <property type="entry name" value="Ribosomal_eL37/eL43"/>
</dbReference>
<dbReference type="SUPFAM" id="SSF57829">
    <property type="entry name" value="Zn-binding ribosomal proteins"/>
    <property type="match status" value="1"/>
</dbReference>
<evidence type="ECO:0000256" key="4">
    <source>
        <dbReference type="ARBA" id="ARBA00022730"/>
    </source>
</evidence>
<comment type="cofactor">
    <cofactor evidence="11">
        <name>Zn(2+)</name>
        <dbReference type="ChEBI" id="CHEBI:29105"/>
    </cofactor>
    <text evidence="11">Binds 1 zinc ion per subunit.</text>
</comment>
<evidence type="ECO:0000256" key="6">
    <source>
        <dbReference type="ARBA" id="ARBA00022833"/>
    </source>
</evidence>
<comment type="similarity">
    <text evidence="2 11 12">Belongs to the eukaryotic ribosomal protein eL37 family.</text>
</comment>
<keyword evidence="6 11" id="KW-0862">Zinc</keyword>
<keyword evidence="4 11" id="KW-0699">rRNA-binding</keyword>
<evidence type="ECO:0000313" key="14">
    <source>
        <dbReference type="Proteomes" id="UP000245657"/>
    </source>
</evidence>
<dbReference type="RefSeq" id="WP_109969871.1">
    <property type="nucleotide sequence ID" value="NZ_CP176093.1"/>
</dbReference>
<keyword evidence="8 11" id="KW-0689">Ribosomal protein</keyword>
<dbReference type="InterPro" id="IPR011332">
    <property type="entry name" value="Ribosomal_zn-bd"/>
</dbReference>
<dbReference type="InterPro" id="IPR018267">
    <property type="entry name" value="Ribosomal_eL37_CS"/>
</dbReference>
<feature type="binding site" evidence="11">
    <location>
        <position position="37"/>
    </location>
    <ligand>
        <name>Zn(2+)</name>
        <dbReference type="ChEBI" id="CHEBI:29105"/>
    </ligand>
</feature>
<accession>A0A2V2MUX9</accession>
<dbReference type="GeneID" id="97548366"/>
<keyword evidence="7 11" id="KW-0694">RNA-binding</keyword>
<keyword evidence="14" id="KW-1185">Reference proteome</keyword>
<feature type="binding site" evidence="11">
    <location>
        <position position="19"/>
    </location>
    <ligand>
        <name>Zn(2+)</name>
        <dbReference type="ChEBI" id="CHEBI:29105"/>
    </ligand>
</feature>
<dbReference type="FunFam" id="2.20.25.30:FF:000003">
    <property type="entry name" value="50S ribosomal protein L37e"/>
    <property type="match status" value="1"/>
</dbReference>
<dbReference type="AlphaFoldDB" id="A0A2V2MUX9"/>
<dbReference type="GO" id="GO:0019843">
    <property type="term" value="F:rRNA binding"/>
    <property type="evidence" value="ECO:0007669"/>
    <property type="project" value="UniProtKB-KW"/>
</dbReference>
<keyword evidence="3 11" id="KW-0479">Metal-binding</keyword>
<dbReference type="GO" id="GO:1990904">
    <property type="term" value="C:ribonucleoprotein complex"/>
    <property type="evidence" value="ECO:0007669"/>
    <property type="project" value="UniProtKB-KW"/>
</dbReference>
<evidence type="ECO:0000256" key="3">
    <source>
        <dbReference type="ARBA" id="ARBA00022723"/>
    </source>
</evidence>
<dbReference type="Pfam" id="PF01907">
    <property type="entry name" value="Ribosomal_L37e"/>
    <property type="match status" value="1"/>
</dbReference>
<dbReference type="GO" id="GO:0006412">
    <property type="term" value="P:translation"/>
    <property type="evidence" value="ECO:0007669"/>
    <property type="project" value="UniProtKB-UniRule"/>
</dbReference>
<dbReference type="EMBL" id="QGMY01000016">
    <property type="protein sequence ID" value="PWR70110.1"/>
    <property type="molecule type" value="Genomic_DNA"/>
</dbReference>
<reference evidence="13 14" key="1">
    <citation type="submission" date="2018-05" db="EMBL/GenBank/DDBJ databases">
        <title>Draft genome of Methanospirillum lacunae Ki8-1.</title>
        <authorList>
            <person name="Dueholm M.S."/>
            <person name="Nielsen P.H."/>
            <person name="Bakmann L.F."/>
            <person name="Otzen D.E."/>
        </authorList>
    </citation>
    <scope>NUCLEOTIDE SEQUENCE [LARGE SCALE GENOMIC DNA]</scope>
    <source>
        <strain evidence="13 14">Ki8-1</strain>
    </source>
</reference>
<evidence type="ECO:0000256" key="7">
    <source>
        <dbReference type="ARBA" id="ARBA00022884"/>
    </source>
</evidence>
<feature type="zinc finger region" description="C4-type" evidence="11">
    <location>
        <begin position="19"/>
        <end position="37"/>
    </location>
</feature>
<dbReference type="OrthoDB" id="5619at2157"/>
<dbReference type="GO" id="GO:0008270">
    <property type="term" value="F:zinc ion binding"/>
    <property type="evidence" value="ECO:0007669"/>
    <property type="project" value="UniProtKB-UniRule"/>
</dbReference>
<evidence type="ECO:0000256" key="5">
    <source>
        <dbReference type="ARBA" id="ARBA00022771"/>
    </source>
</evidence>
<feature type="binding site" evidence="11">
    <location>
        <position position="34"/>
    </location>
    <ligand>
        <name>Zn(2+)</name>
        <dbReference type="ChEBI" id="CHEBI:29105"/>
    </ligand>
</feature>
<evidence type="ECO:0000256" key="9">
    <source>
        <dbReference type="ARBA" id="ARBA00023274"/>
    </source>
</evidence>
<comment type="caution">
    <text evidence="13">The sequence shown here is derived from an EMBL/GenBank/DDBJ whole genome shotgun (WGS) entry which is preliminary data.</text>
</comment>
<dbReference type="GO" id="GO:0003735">
    <property type="term" value="F:structural constituent of ribosome"/>
    <property type="evidence" value="ECO:0007669"/>
    <property type="project" value="InterPro"/>
</dbReference>
<dbReference type="PROSITE" id="PS01077">
    <property type="entry name" value="RIBOSOMAL_L37E"/>
    <property type="match status" value="1"/>
</dbReference>
<evidence type="ECO:0000256" key="2">
    <source>
        <dbReference type="ARBA" id="ARBA00009805"/>
    </source>
</evidence>
<gene>
    <name evidence="11" type="primary">rpl37e</name>
    <name evidence="13" type="ORF">DK846_15305</name>
</gene>
<feature type="binding site" evidence="11">
    <location>
        <position position="22"/>
    </location>
    <ligand>
        <name>Zn(2+)</name>
        <dbReference type="ChEBI" id="CHEBI:29105"/>
    </ligand>
</feature>
<dbReference type="HAMAP" id="MF_00547">
    <property type="entry name" value="Ribosomal_eL37"/>
    <property type="match status" value="1"/>
</dbReference>
<proteinExistence type="inferred from homology"/>
<evidence type="ECO:0000256" key="1">
    <source>
        <dbReference type="ARBA" id="ARBA00003058"/>
    </source>
</evidence>
<name>A0A2V2MUX9_9EURY</name>
<dbReference type="Proteomes" id="UP000245657">
    <property type="component" value="Unassembled WGS sequence"/>
</dbReference>
<comment type="function">
    <text evidence="1 11">Binds to the 23S rRNA.</text>
</comment>
<evidence type="ECO:0000256" key="10">
    <source>
        <dbReference type="ARBA" id="ARBA00035225"/>
    </source>
</evidence>
<keyword evidence="9 11" id="KW-0687">Ribonucleoprotein</keyword>